<evidence type="ECO:0000313" key="3">
    <source>
        <dbReference type="Proteomes" id="UP001548713"/>
    </source>
</evidence>
<evidence type="ECO:0000313" key="2">
    <source>
        <dbReference type="EMBL" id="MET1755987.1"/>
    </source>
</evidence>
<dbReference type="Proteomes" id="UP001548713">
    <property type="component" value="Unassembled WGS sequence"/>
</dbReference>
<dbReference type="RefSeq" id="WP_353984479.1">
    <property type="nucleotide sequence ID" value="NZ_JBEWLY010000017.1"/>
</dbReference>
<comment type="caution">
    <text evidence="2">The sequence shown here is derived from an EMBL/GenBank/DDBJ whole genome shotgun (WGS) entry which is preliminary data.</text>
</comment>
<organism evidence="2 3">
    <name type="scientific">Novosphingobium kalidii</name>
    <dbReference type="NCBI Taxonomy" id="3230299"/>
    <lineage>
        <taxon>Bacteria</taxon>
        <taxon>Pseudomonadati</taxon>
        <taxon>Pseudomonadota</taxon>
        <taxon>Alphaproteobacteria</taxon>
        <taxon>Sphingomonadales</taxon>
        <taxon>Sphingomonadaceae</taxon>
        <taxon>Novosphingobium</taxon>
    </lineage>
</organism>
<evidence type="ECO:0000256" key="1">
    <source>
        <dbReference type="SAM" id="SignalP"/>
    </source>
</evidence>
<proteinExistence type="predicted"/>
<keyword evidence="3" id="KW-1185">Reference proteome</keyword>
<keyword evidence="1" id="KW-0732">Signal</keyword>
<dbReference type="EMBL" id="JBEWLY010000017">
    <property type="protein sequence ID" value="MET1755987.1"/>
    <property type="molecule type" value="Genomic_DNA"/>
</dbReference>
<gene>
    <name evidence="2" type="ORF">ABVV53_11040</name>
</gene>
<protein>
    <recommendedName>
        <fullName evidence="4">Transporter</fullName>
    </recommendedName>
</protein>
<reference evidence="2 3" key="1">
    <citation type="submission" date="2024-07" db="EMBL/GenBank/DDBJ databases">
        <title>Novosphingobium kalidii RD2P27.</title>
        <authorList>
            <person name="Sun J.-Q."/>
        </authorList>
    </citation>
    <scope>NUCLEOTIDE SEQUENCE [LARGE SCALE GENOMIC DNA]</scope>
    <source>
        <strain evidence="2 3">RD2P27</strain>
    </source>
</reference>
<evidence type="ECO:0008006" key="4">
    <source>
        <dbReference type="Google" id="ProtNLM"/>
    </source>
</evidence>
<name>A0ABV2D287_9SPHN</name>
<accession>A0ABV2D287</accession>
<feature type="chain" id="PRO_5046632275" description="Transporter" evidence="1">
    <location>
        <begin position="36"/>
        <end position="317"/>
    </location>
</feature>
<feature type="signal peptide" evidence="1">
    <location>
        <begin position="1"/>
        <end position="35"/>
    </location>
</feature>
<sequence>MHDVSGSSAYGVAAVKSALSLLVAPLALFASPAAAQMAQTLETDLRPSESTSSHTPAVSALGRVSVTAGARFVSEYISRGIAFSDKPSLQPSVTMRIALPELTNGAVTNVSVFAGNWNSMQFDDPGLGQQSSGSLRGWYEADLYAGVSMKLGDSVAISGTYFRYVSPSNSFRGYNDLEFIVSYDDSALWSGGAANVGFSLAPALRMVQEAGRPGRKDALYIQPSLTPSLRVGGHSSKVRASVPLVLGLSDHYYRDAAGKDETVGFFRTGLTLAGSDFVGVPGLTATTGVDLWLLNDRVANGLDDIEVVGRAGFSMAL</sequence>